<dbReference type="AlphaFoldDB" id="A0A8J5GW07"/>
<dbReference type="EMBL" id="JACMSC010000008">
    <property type="protein sequence ID" value="KAG6510996.1"/>
    <property type="molecule type" value="Genomic_DNA"/>
</dbReference>
<dbReference type="NCBIfam" id="TIGR00531">
    <property type="entry name" value="BCCP"/>
    <property type="match status" value="1"/>
</dbReference>
<evidence type="ECO:0000259" key="8">
    <source>
        <dbReference type="PROSITE" id="PS50968"/>
    </source>
</evidence>
<feature type="region of interest" description="Disordered" evidence="7">
    <location>
        <begin position="265"/>
        <end position="302"/>
    </location>
</feature>
<dbReference type="Gene3D" id="2.40.50.100">
    <property type="match status" value="1"/>
</dbReference>
<dbReference type="PROSITE" id="PS00188">
    <property type="entry name" value="BIOTIN"/>
    <property type="match status" value="1"/>
</dbReference>
<keyword evidence="2" id="KW-0444">Lipid biosynthesis</keyword>
<evidence type="ECO:0000256" key="6">
    <source>
        <dbReference type="ARBA" id="ARBA00023267"/>
    </source>
</evidence>
<dbReference type="SUPFAM" id="SSF51230">
    <property type="entry name" value="Single hybrid motif"/>
    <property type="match status" value="1"/>
</dbReference>
<proteinExistence type="predicted"/>
<evidence type="ECO:0000313" key="10">
    <source>
        <dbReference type="Proteomes" id="UP000734854"/>
    </source>
</evidence>
<keyword evidence="6" id="KW-0092">Biotin</keyword>
<evidence type="ECO:0000256" key="3">
    <source>
        <dbReference type="ARBA" id="ARBA00022832"/>
    </source>
</evidence>
<dbReference type="PANTHER" id="PTHR43416:SF4">
    <property type="entry name" value="BIOTIN CARBOXYL CARRIER PROTEIN OF ACETYL-COA CARBOXYLASE 2, CHLOROPLASTIC"/>
    <property type="match status" value="1"/>
</dbReference>
<dbReference type="UniPathway" id="UPA00094"/>
<evidence type="ECO:0000256" key="2">
    <source>
        <dbReference type="ARBA" id="ARBA00022516"/>
    </source>
</evidence>
<dbReference type="FunFam" id="2.40.50.100:FF:000003">
    <property type="entry name" value="Acetyl-CoA carboxylase biotin carboxyl carrier protein"/>
    <property type="match status" value="1"/>
</dbReference>
<dbReference type="InterPro" id="IPR001249">
    <property type="entry name" value="AcCoA_biotinCC"/>
</dbReference>
<evidence type="ECO:0000256" key="1">
    <source>
        <dbReference type="ARBA" id="ARBA00005194"/>
    </source>
</evidence>
<dbReference type="PRINTS" id="PR01071">
    <property type="entry name" value="ACOABIOTINCC"/>
</dbReference>
<dbReference type="InterPro" id="IPR001882">
    <property type="entry name" value="Biotin_BS"/>
</dbReference>
<comment type="caution">
    <text evidence="9">The sequence shown here is derived from an EMBL/GenBank/DDBJ whole genome shotgun (WGS) entry which is preliminary data.</text>
</comment>
<organism evidence="9 10">
    <name type="scientific">Zingiber officinale</name>
    <name type="common">Ginger</name>
    <name type="synonym">Amomum zingiber</name>
    <dbReference type="NCBI Taxonomy" id="94328"/>
    <lineage>
        <taxon>Eukaryota</taxon>
        <taxon>Viridiplantae</taxon>
        <taxon>Streptophyta</taxon>
        <taxon>Embryophyta</taxon>
        <taxon>Tracheophyta</taxon>
        <taxon>Spermatophyta</taxon>
        <taxon>Magnoliopsida</taxon>
        <taxon>Liliopsida</taxon>
        <taxon>Zingiberales</taxon>
        <taxon>Zingiberaceae</taxon>
        <taxon>Zingiber</taxon>
    </lineage>
</organism>
<protein>
    <recommendedName>
        <fullName evidence="8">Lipoyl-binding domain-containing protein</fullName>
    </recommendedName>
</protein>
<dbReference type="GO" id="GO:0003989">
    <property type="term" value="F:acetyl-CoA carboxylase activity"/>
    <property type="evidence" value="ECO:0007669"/>
    <property type="project" value="InterPro"/>
</dbReference>
<dbReference type="InterPro" id="IPR011053">
    <property type="entry name" value="Single_hybrid_motif"/>
</dbReference>
<sequence length="417" mass="44913">MEGSGEVKISAWCNALQAVNASISEQFQFKKKCRNGVPNVGSEPDQKGEFFEAGHGIRGFVVFFCLAVVLGEGESLVISAKHCSGHWAGLGAWCGESRFEDDGESFGLVSEAGSLFDSRIYSVSFVEAALRLCDHHFFLSDLRKNFLLKGFILSQERNHGHFPILKGTSNCSPLVSTKSVTQLPKSENADLLEESSGQHGMIDATMSTFMSEVSSLVELVDSKDIAELHLKKDGCEILIRKKEALPQPEIVTSPMMLQSQPIFQPQPSVTPIVSPPLPPAPPTPSKALPAPSANPSTPVSKSPLPALKCPMAGTFYRCPAPGEPPFVKVGDKVQKGQAVCIVEAMKLMNEIEADKSGTVVEILVEDGKPVSVDTPASADRQPLRRNAPSYSLDLLLLLQADLQISLGHGVPAPWHCT</sequence>
<name>A0A8J5GW07_ZINOF</name>
<evidence type="ECO:0000256" key="7">
    <source>
        <dbReference type="SAM" id="MobiDB-lite"/>
    </source>
</evidence>
<keyword evidence="5" id="KW-0275">Fatty acid biosynthesis</keyword>
<feature type="compositionally biased region" description="Pro residues" evidence="7">
    <location>
        <begin position="273"/>
        <end position="284"/>
    </location>
</feature>
<comment type="pathway">
    <text evidence="1">Lipid metabolism; fatty acid biosynthesis.</text>
</comment>
<keyword evidence="4" id="KW-0443">Lipid metabolism</keyword>
<reference evidence="9 10" key="1">
    <citation type="submission" date="2020-08" db="EMBL/GenBank/DDBJ databases">
        <title>Plant Genome Project.</title>
        <authorList>
            <person name="Zhang R.-G."/>
        </authorList>
    </citation>
    <scope>NUCLEOTIDE SEQUENCE [LARGE SCALE GENOMIC DNA]</scope>
    <source>
        <tissue evidence="9">Rhizome</tissue>
    </source>
</reference>
<dbReference type="Proteomes" id="UP000734854">
    <property type="component" value="Unassembled WGS sequence"/>
</dbReference>
<dbReference type="CDD" id="cd06850">
    <property type="entry name" value="biotinyl_domain"/>
    <property type="match status" value="1"/>
</dbReference>
<dbReference type="GO" id="GO:0009317">
    <property type="term" value="C:acetyl-CoA carboxylase complex"/>
    <property type="evidence" value="ECO:0007669"/>
    <property type="project" value="InterPro"/>
</dbReference>
<dbReference type="PANTHER" id="PTHR43416">
    <property type="entry name" value="DIHYDROLIPOYLLYSINE-RESIDUE SUCCINYLTRANSFERASE COMPONENT OF 2-OXOGLUTARATE DEHYDROGENASE COMPLEX, MITOCHONDRIAL-RELATED"/>
    <property type="match status" value="1"/>
</dbReference>
<evidence type="ECO:0000256" key="4">
    <source>
        <dbReference type="ARBA" id="ARBA00023098"/>
    </source>
</evidence>
<evidence type="ECO:0000313" key="9">
    <source>
        <dbReference type="EMBL" id="KAG6510996.1"/>
    </source>
</evidence>
<dbReference type="InterPro" id="IPR000089">
    <property type="entry name" value="Biotin_lipoyl"/>
</dbReference>
<dbReference type="PROSITE" id="PS50968">
    <property type="entry name" value="BIOTINYL_LIPOYL"/>
    <property type="match status" value="1"/>
</dbReference>
<dbReference type="InterPro" id="IPR050537">
    <property type="entry name" value="2-oxoacid_dehydrogenase"/>
</dbReference>
<keyword evidence="10" id="KW-1185">Reference proteome</keyword>
<feature type="domain" description="Lipoyl-binding" evidence="8">
    <location>
        <begin position="297"/>
        <end position="387"/>
    </location>
</feature>
<evidence type="ECO:0000256" key="5">
    <source>
        <dbReference type="ARBA" id="ARBA00023160"/>
    </source>
</evidence>
<accession>A0A8J5GW07</accession>
<gene>
    <name evidence="9" type="ORF">ZIOFF_029045</name>
</gene>
<dbReference type="GO" id="GO:0006633">
    <property type="term" value="P:fatty acid biosynthetic process"/>
    <property type="evidence" value="ECO:0007669"/>
    <property type="project" value="UniProtKB-UniPathway"/>
</dbReference>
<dbReference type="Pfam" id="PF00364">
    <property type="entry name" value="Biotin_lipoyl"/>
    <property type="match status" value="1"/>
</dbReference>
<keyword evidence="3" id="KW-0276">Fatty acid metabolism</keyword>